<evidence type="ECO:0000256" key="5">
    <source>
        <dbReference type="ARBA" id="ARBA00022960"/>
    </source>
</evidence>
<keyword evidence="3 8" id="KW-1003">Cell membrane</keyword>
<evidence type="ECO:0000256" key="9">
    <source>
        <dbReference type="SAM" id="Phobius"/>
    </source>
</evidence>
<dbReference type="AlphaFoldDB" id="A0A2U2AGC8"/>
<keyword evidence="6 9" id="KW-1133">Transmembrane helix</keyword>
<evidence type="ECO:0000256" key="1">
    <source>
        <dbReference type="ARBA" id="ARBA00004651"/>
    </source>
</evidence>
<evidence type="ECO:0000256" key="2">
    <source>
        <dbReference type="ARBA" id="ARBA00007776"/>
    </source>
</evidence>
<comment type="subcellular location">
    <subcellularLocation>
        <location evidence="8">Cell inner membrane</location>
    </subcellularLocation>
    <subcellularLocation>
        <location evidence="1">Cell membrane</location>
        <topology evidence="1">Multi-pass membrane protein</topology>
    </subcellularLocation>
</comment>
<dbReference type="PIRSF" id="PIRSF018472">
    <property type="entry name" value="MreD_proteobac"/>
    <property type="match status" value="1"/>
</dbReference>
<dbReference type="EMBL" id="QEWQ01000001">
    <property type="protein sequence ID" value="PWD81702.1"/>
    <property type="molecule type" value="Genomic_DNA"/>
</dbReference>
<dbReference type="PANTHER" id="PTHR37484">
    <property type="entry name" value="ROD SHAPE-DETERMINING PROTEIN MRED"/>
    <property type="match status" value="1"/>
</dbReference>
<dbReference type="GO" id="GO:0008360">
    <property type="term" value="P:regulation of cell shape"/>
    <property type="evidence" value="ECO:0007669"/>
    <property type="project" value="UniProtKB-UniRule"/>
</dbReference>
<dbReference type="InterPro" id="IPR026034">
    <property type="entry name" value="MreD_proteobac"/>
</dbReference>
<keyword evidence="5 8" id="KW-0133">Cell shape</keyword>
<organism evidence="10 11">
    <name type="scientific">Ignatzschineria ureiclastica</name>
    <dbReference type="NCBI Taxonomy" id="472582"/>
    <lineage>
        <taxon>Bacteria</taxon>
        <taxon>Pseudomonadati</taxon>
        <taxon>Pseudomonadota</taxon>
        <taxon>Gammaproteobacteria</taxon>
        <taxon>Cardiobacteriales</taxon>
        <taxon>Ignatzschineriaceae</taxon>
        <taxon>Ignatzschineria</taxon>
    </lineage>
</organism>
<keyword evidence="11" id="KW-1185">Reference proteome</keyword>
<name>A0A2U2AGC8_9GAMM</name>
<evidence type="ECO:0000256" key="3">
    <source>
        <dbReference type="ARBA" id="ARBA00022475"/>
    </source>
</evidence>
<keyword evidence="7 8" id="KW-0472">Membrane</keyword>
<dbReference type="NCBIfam" id="TIGR03426">
    <property type="entry name" value="shape_MreD"/>
    <property type="match status" value="1"/>
</dbReference>
<feature type="transmembrane region" description="Helical" evidence="9">
    <location>
        <begin position="134"/>
        <end position="155"/>
    </location>
</feature>
<feature type="transmembrane region" description="Helical" evidence="9">
    <location>
        <begin position="12"/>
        <end position="33"/>
    </location>
</feature>
<proteinExistence type="inferred from homology"/>
<evidence type="ECO:0000313" key="11">
    <source>
        <dbReference type="Proteomes" id="UP000245020"/>
    </source>
</evidence>
<feature type="transmembrane region" description="Helical" evidence="9">
    <location>
        <begin position="106"/>
        <end position="128"/>
    </location>
</feature>
<evidence type="ECO:0000256" key="7">
    <source>
        <dbReference type="ARBA" id="ARBA00023136"/>
    </source>
</evidence>
<keyword evidence="4 9" id="KW-0812">Transmembrane</keyword>
<reference evidence="11" key="1">
    <citation type="submission" date="2018-05" db="EMBL/GenBank/DDBJ databases">
        <title>Ignatzschineria dubaiensis sp. nov., isolated from necrotic foot tissues of dromedaries (Camelus dromedarius) and associated maggots in Dubai, United Arab Emirates.</title>
        <authorList>
            <person name="Tsang C.C."/>
            <person name="Tang J.Y.M."/>
            <person name="Fong J.Y.H."/>
            <person name="Kinne J."/>
            <person name="Lee H.H."/>
            <person name="Joseph M."/>
            <person name="Jose S."/>
            <person name="Schuster R.K."/>
            <person name="Tang Y."/>
            <person name="Sivakumar S."/>
            <person name="Chen J.H.K."/>
            <person name="Teng J.L.L."/>
            <person name="Lau S.K.P."/>
            <person name="Wernery U."/>
            <person name="Woo P.C.Y."/>
        </authorList>
    </citation>
    <scope>NUCLEOTIDE SEQUENCE [LARGE SCALE GENOMIC DNA]</scope>
    <source>
        <strain evidence="11">KCTC 22644</strain>
    </source>
</reference>
<comment type="caution">
    <text evidence="10">The sequence shown here is derived from an EMBL/GenBank/DDBJ whole genome shotgun (WGS) entry which is preliminary data.</text>
</comment>
<evidence type="ECO:0000313" key="10">
    <source>
        <dbReference type="EMBL" id="PWD81702.1"/>
    </source>
</evidence>
<dbReference type="Proteomes" id="UP000245020">
    <property type="component" value="Unassembled WGS sequence"/>
</dbReference>
<evidence type="ECO:0000256" key="6">
    <source>
        <dbReference type="ARBA" id="ARBA00022989"/>
    </source>
</evidence>
<dbReference type="PANTHER" id="PTHR37484:SF1">
    <property type="entry name" value="ROD SHAPE-DETERMINING PROTEIN MRED"/>
    <property type="match status" value="1"/>
</dbReference>
<comment type="similarity">
    <text evidence="2 8">Belongs to the MreD family.</text>
</comment>
<keyword evidence="8" id="KW-0997">Cell inner membrane</keyword>
<protein>
    <recommendedName>
        <fullName evidence="8">Rod shape-determining protein MreD</fullName>
    </recommendedName>
</protein>
<gene>
    <name evidence="10" type="primary">mreD</name>
    <name evidence="10" type="ORF">DC083_00445</name>
</gene>
<feature type="transmembrane region" description="Helical" evidence="9">
    <location>
        <begin position="74"/>
        <end position="94"/>
    </location>
</feature>
<evidence type="ECO:0000256" key="4">
    <source>
        <dbReference type="ARBA" id="ARBA00022692"/>
    </source>
</evidence>
<sequence>MGTIMISIKRSLIILITFGIAIVLDTISMPPFFEAIRPHWATMTMLFWSIKLRYHFSIGWAWFSGLLLDISKSYVWGLHGFIFTLLCYLIKRYYPRIRSLTLPEQTILIPVVFIAQSLIAIWVNGVLGNATPSFIHWIMPIIVSSLFWPILNIILNEICEIFGITDQ</sequence>
<dbReference type="Pfam" id="PF04093">
    <property type="entry name" value="MreD"/>
    <property type="match status" value="1"/>
</dbReference>
<comment type="function">
    <text evidence="8">Involved in formation of the rod shape of the cell. May also contribute to regulation of formation of penicillin-binding proteins.</text>
</comment>
<dbReference type="GO" id="GO:0005886">
    <property type="term" value="C:plasma membrane"/>
    <property type="evidence" value="ECO:0007669"/>
    <property type="project" value="UniProtKB-SubCell"/>
</dbReference>
<evidence type="ECO:0000256" key="8">
    <source>
        <dbReference type="PIRNR" id="PIRNR018472"/>
    </source>
</evidence>
<accession>A0A2U2AGC8</accession>
<dbReference type="InterPro" id="IPR007227">
    <property type="entry name" value="Cell_shape_determining_MreD"/>
</dbReference>